<evidence type="ECO:0000313" key="2">
    <source>
        <dbReference type="Proteomes" id="UP000008514"/>
    </source>
</evidence>
<dbReference type="HOGENOM" id="CLU_165914_1_0_10"/>
<protein>
    <submittedName>
        <fullName evidence="1">Uncharacterized protein</fullName>
    </submittedName>
</protein>
<dbReference type="KEGG" id="ptq:P700755_002397"/>
<dbReference type="Proteomes" id="UP000008514">
    <property type="component" value="Chromosome"/>
</dbReference>
<reference evidence="1" key="2">
    <citation type="submission" date="2012-09" db="EMBL/GenBank/DDBJ databases">
        <title>The complete sequence of Psychroflexus torquis an extreme psychrophile from sea-ice that is stimulated by light.</title>
        <authorList>
            <person name="Feng S."/>
            <person name="Powell S.M."/>
            <person name="Bowman J.P."/>
        </authorList>
    </citation>
    <scope>NUCLEOTIDE SEQUENCE [LARGE SCALE GENOMIC DNA]</scope>
    <source>
        <strain evidence="1">ATCC 700755</strain>
    </source>
</reference>
<dbReference type="STRING" id="313595.P700755_002397"/>
<dbReference type="RefSeq" id="WP_015024743.1">
    <property type="nucleotide sequence ID" value="NC_018721.1"/>
</dbReference>
<dbReference type="OrthoDB" id="9765065at2"/>
<keyword evidence="2" id="KW-1185">Reference proteome</keyword>
<gene>
    <name evidence="1" type="ordered locus">P700755_002397</name>
</gene>
<sequence>MKSSIVTDNDGNKFWMLPNTSMFHREDGPAVEYANGDKYWFINDVRHREDGPAIENFNGVKWWYLNGKEYTEQEHKFKMRDRKLKELLQ</sequence>
<dbReference type="EMBL" id="CP003879">
    <property type="protein sequence ID" value="AFU69171.1"/>
    <property type="molecule type" value="Genomic_DNA"/>
</dbReference>
<reference evidence="1" key="1">
    <citation type="submission" date="2006-03" db="EMBL/GenBank/DDBJ databases">
        <authorList>
            <person name="Bowman J."/>
            <person name="Ferriera S."/>
            <person name="Johnson J."/>
            <person name="Kravitz S."/>
            <person name="Halpern A."/>
            <person name="Remington K."/>
            <person name="Beeson K."/>
            <person name="Tran B."/>
            <person name="Rogers Y.-H."/>
            <person name="Friedman R."/>
            <person name="Venter J.C."/>
        </authorList>
    </citation>
    <scope>NUCLEOTIDE SEQUENCE [LARGE SCALE GENOMIC DNA]</scope>
    <source>
        <strain evidence="1">ATCC 700755</strain>
    </source>
</reference>
<dbReference type="eggNOG" id="ENOG502ZWZZ">
    <property type="taxonomic scope" value="Bacteria"/>
</dbReference>
<proteinExistence type="predicted"/>
<evidence type="ECO:0000313" key="1">
    <source>
        <dbReference type="EMBL" id="AFU69171.1"/>
    </source>
</evidence>
<name>K4IJ95_PSYTT</name>
<dbReference type="AlphaFoldDB" id="K4IJ95"/>
<organism evidence="1 2">
    <name type="scientific">Psychroflexus torquis (strain ATCC 700755 / CIP 106069 / ACAM 623)</name>
    <dbReference type="NCBI Taxonomy" id="313595"/>
    <lineage>
        <taxon>Bacteria</taxon>
        <taxon>Pseudomonadati</taxon>
        <taxon>Bacteroidota</taxon>
        <taxon>Flavobacteriia</taxon>
        <taxon>Flavobacteriales</taxon>
        <taxon>Flavobacteriaceae</taxon>
        <taxon>Psychroflexus</taxon>
    </lineage>
</organism>
<accession>K4IJ95</accession>